<evidence type="ECO:0000256" key="1">
    <source>
        <dbReference type="ARBA" id="ARBA00010515"/>
    </source>
</evidence>
<feature type="domain" description="Alpha/beta hydrolase fold-3" evidence="2">
    <location>
        <begin position="380"/>
        <end position="584"/>
    </location>
</feature>
<dbReference type="PANTHER" id="PTHR23024:SF408">
    <property type="entry name" value="ALPHA_BETA HYDROLASE FOLD-3 DOMAIN-CONTAINING PROTEIN"/>
    <property type="match status" value="1"/>
</dbReference>
<dbReference type="InterPro" id="IPR050466">
    <property type="entry name" value="Carboxylest/Gibb_receptor"/>
</dbReference>
<protein>
    <submittedName>
        <fullName evidence="3">2-hydroxyisoflavanone dehydratase</fullName>
    </submittedName>
</protein>
<dbReference type="SUPFAM" id="SSF53474">
    <property type="entry name" value="alpha/beta-Hydrolases"/>
    <property type="match status" value="2"/>
</dbReference>
<name>A0AAW0LUH6_QUESU</name>
<dbReference type="InterPro" id="IPR013094">
    <property type="entry name" value="AB_hydrolase_3"/>
</dbReference>
<gene>
    <name evidence="3" type="primary">HIDM_9</name>
    <name evidence="3" type="ORF">CFP56_030165</name>
</gene>
<dbReference type="Pfam" id="PF07859">
    <property type="entry name" value="Abhydrolase_3"/>
    <property type="match status" value="2"/>
</dbReference>
<evidence type="ECO:0000313" key="3">
    <source>
        <dbReference type="EMBL" id="KAK7854950.1"/>
    </source>
</evidence>
<feature type="domain" description="Alpha/beta hydrolase fold-3" evidence="2">
    <location>
        <begin position="84"/>
        <end position="258"/>
    </location>
</feature>
<dbReference type="Gene3D" id="3.40.50.1820">
    <property type="entry name" value="alpha/beta hydrolase"/>
    <property type="match status" value="2"/>
</dbReference>
<comment type="caution">
    <text evidence="3">The sequence shown here is derived from an EMBL/GenBank/DDBJ whole genome shotgun (WGS) entry which is preliminary data.</text>
</comment>
<dbReference type="InterPro" id="IPR029058">
    <property type="entry name" value="AB_hydrolase_fold"/>
</dbReference>
<dbReference type="Proteomes" id="UP000237347">
    <property type="component" value="Unassembled WGS sequence"/>
</dbReference>
<proteinExistence type="inferred from homology"/>
<dbReference type="EMBL" id="PKMF04000050">
    <property type="protein sequence ID" value="KAK7854950.1"/>
    <property type="molecule type" value="Genomic_DNA"/>
</dbReference>
<dbReference type="GO" id="GO:0016787">
    <property type="term" value="F:hydrolase activity"/>
    <property type="evidence" value="ECO:0007669"/>
    <property type="project" value="InterPro"/>
</dbReference>
<dbReference type="PANTHER" id="PTHR23024">
    <property type="entry name" value="ARYLACETAMIDE DEACETYLASE"/>
    <property type="match status" value="1"/>
</dbReference>
<evidence type="ECO:0000313" key="4">
    <source>
        <dbReference type="Proteomes" id="UP000237347"/>
    </source>
</evidence>
<keyword evidence="4" id="KW-1185">Reference proteome</keyword>
<organism evidence="3 4">
    <name type="scientific">Quercus suber</name>
    <name type="common">Cork oak</name>
    <dbReference type="NCBI Taxonomy" id="58331"/>
    <lineage>
        <taxon>Eukaryota</taxon>
        <taxon>Viridiplantae</taxon>
        <taxon>Streptophyta</taxon>
        <taxon>Embryophyta</taxon>
        <taxon>Tracheophyta</taxon>
        <taxon>Spermatophyta</taxon>
        <taxon>Magnoliopsida</taxon>
        <taxon>eudicotyledons</taxon>
        <taxon>Gunneridae</taxon>
        <taxon>Pentapetalae</taxon>
        <taxon>rosids</taxon>
        <taxon>fabids</taxon>
        <taxon>Fagales</taxon>
        <taxon>Fagaceae</taxon>
        <taxon>Quercus</taxon>
    </lineage>
</organism>
<accession>A0AAW0LUH6</accession>
<evidence type="ECO:0000259" key="2">
    <source>
        <dbReference type="Pfam" id="PF07859"/>
    </source>
</evidence>
<sequence length="607" mass="66435">MDSSTNNETTHEFPPFFKVYKDGHVERYMTPERAATGGHLRAPTGLDSETGVQSKDVVVSPDSGVSARLFIPKINGPDQKFPLVVHYHGGGFCLGSPFMKTFHNFLVSLASEANVVVISIDYRLAPEHALPIAHEDSWAAMQWISAHSNGQGPEPWLNQYADFGRVFVAGESAGANIVHYVAVQAGATGLAGPNIVGTIIMHPYFGGKEKDKMIEYMYPTSAGFKDPILYPEVDPNLSKMAGKKVLVCVAEKDGLKDRVVLKLLRLYQCIKCDPRIAICKLIHRSLSFTQSLTHHIFFLTMDSSDNETTHEFPPYFKVYKDGRVERYMAPDTGGNHLAPAGLDSKTGVQTKDVVVLPESGVSARLFIPKINGPDQKFPLVFHYHGGGFCLGSPFMKPFHNFLVSLASEANAVVISVDYRLAPEHALPVAHEDSWAAMQWISAHSNGQGPEPWLNQYADFGRVFVAGESAGANIAHYVAVQAGATGLAGPNVIGSIILHPYFGGKEPDKMTHYIYPTSAGFKDPILYPETDPNLSKMAGKKVLVCVAEKDRLKERGLDYCETLRKSGWNGSVGYFESEGEGHGFFLLNPSSDKVGPLIKAMVDFINQN</sequence>
<comment type="similarity">
    <text evidence="1">Belongs to the 'GDXG' lipolytic enzyme family.</text>
</comment>
<dbReference type="AlphaFoldDB" id="A0AAW0LUH6"/>
<reference evidence="3 4" key="1">
    <citation type="journal article" date="2018" name="Sci. Data">
        <title>The draft genome sequence of cork oak.</title>
        <authorList>
            <person name="Ramos A.M."/>
            <person name="Usie A."/>
            <person name="Barbosa P."/>
            <person name="Barros P.M."/>
            <person name="Capote T."/>
            <person name="Chaves I."/>
            <person name="Simoes F."/>
            <person name="Abreu I."/>
            <person name="Carrasquinho I."/>
            <person name="Faro C."/>
            <person name="Guimaraes J.B."/>
            <person name="Mendonca D."/>
            <person name="Nobrega F."/>
            <person name="Rodrigues L."/>
            <person name="Saibo N.J.M."/>
            <person name="Varela M.C."/>
            <person name="Egas C."/>
            <person name="Matos J."/>
            <person name="Miguel C.M."/>
            <person name="Oliveira M.M."/>
            <person name="Ricardo C.P."/>
            <person name="Goncalves S."/>
        </authorList>
    </citation>
    <scope>NUCLEOTIDE SEQUENCE [LARGE SCALE GENOMIC DNA]</scope>
    <source>
        <strain evidence="4">cv. HL8</strain>
    </source>
</reference>